<proteinExistence type="predicted"/>
<dbReference type="EMBL" id="MT143301">
    <property type="protein sequence ID" value="QJA95277.1"/>
    <property type="molecule type" value="Genomic_DNA"/>
</dbReference>
<evidence type="ECO:0000313" key="1">
    <source>
        <dbReference type="EMBL" id="QJA95277.1"/>
    </source>
</evidence>
<dbReference type="AlphaFoldDB" id="A0A6M3LIZ0"/>
<gene>
    <name evidence="1" type="ORF">MM415B05507_0003</name>
</gene>
<protein>
    <submittedName>
        <fullName evidence="1">Uncharacterized protein</fullName>
    </submittedName>
</protein>
<accession>A0A6M3LIZ0</accession>
<name>A0A6M3LIZ0_9ZZZZ</name>
<sequence length="64" mass="7461">MTLITKIKTFIFGINLWEMNGLLDWAIITKWERSISPAYSAFVDLILKKTKLPPYLLGFDLNKE</sequence>
<organism evidence="1">
    <name type="scientific">viral metagenome</name>
    <dbReference type="NCBI Taxonomy" id="1070528"/>
    <lineage>
        <taxon>unclassified sequences</taxon>
        <taxon>metagenomes</taxon>
        <taxon>organismal metagenomes</taxon>
    </lineage>
</organism>
<reference evidence="1" key="1">
    <citation type="submission" date="2020-03" db="EMBL/GenBank/DDBJ databases">
        <title>The deep terrestrial virosphere.</title>
        <authorList>
            <person name="Holmfeldt K."/>
            <person name="Nilsson E."/>
            <person name="Simone D."/>
            <person name="Lopez-Fernandez M."/>
            <person name="Wu X."/>
            <person name="de Brujin I."/>
            <person name="Lundin D."/>
            <person name="Andersson A."/>
            <person name="Bertilsson S."/>
            <person name="Dopson M."/>
        </authorList>
    </citation>
    <scope>NUCLEOTIDE SEQUENCE</scope>
    <source>
        <strain evidence="1">MM415B05507</strain>
    </source>
</reference>